<name>A0A814HKM3_9BILA</name>
<evidence type="ECO:0000313" key="1">
    <source>
        <dbReference type="EMBL" id="CAF1011360.1"/>
    </source>
</evidence>
<sequence length="302" mass="34834">MCGTGVSGITKLQIDIPPRKQWENGHGYCGETSIQAIVCIFVALYYGSWISQNIIRQINGGEVLIGIGSDKRTLNTLLFNYLEWNYNKEKQPQYKQYCVWLKQNLIKKYPCIITAYLYGEKDEDYDHIMPVIGIDYQSKDVYDDNDVIYFHNLFQNQITQRRLDTMMSTRKSCKKDVFDGGCIPKDVTYGLAITGIIDNSHSTLPVRLYINSWDEPNVSLGSKSKLLQGTVVVSNLIPNQKYVLLRYDTYKTVPTSGNESKFLNSKYDYRYDFQANGDTWTFNDPNHFPSNGSTYYRCVKFV</sequence>
<dbReference type="AlphaFoldDB" id="A0A814HKM3"/>
<evidence type="ECO:0008006" key="4">
    <source>
        <dbReference type="Google" id="ProtNLM"/>
    </source>
</evidence>
<reference evidence="1" key="1">
    <citation type="submission" date="2021-02" db="EMBL/GenBank/DDBJ databases">
        <authorList>
            <person name="Nowell W R."/>
        </authorList>
    </citation>
    <scope>NUCLEOTIDE SEQUENCE</scope>
</reference>
<dbReference type="OrthoDB" id="9983324at2759"/>
<evidence type="ECO:0000313" key="2">
    <source>
        <dbReference type="EMBL" id="CAF3782623.1"/>
    </source>
</evidence>
<comment type="caution">
    <text evidence="1">The sequence shown here is derived from an EMBL/GenBank/DDBJ whole genome shotgun (WGS) entry which is preliminary data.</text>
</comment>
<dbReference type="Proteomes" id="UP000663829">
    <property type="component" value="Unassembled WGS sequence"/>
</dbReference>
<keyword evidence="3" id="KW-1185">Reference proteome</keyword>
<protein>
    <recommendedName>
        <fullName evidence="4">Peptidase C39-like domain-containing protein</fullName>
    </recommendedName>
</protein>
<dbReference type="EMBL" id="CAJOBC010003414">
    <property type="protein sequence ID" value="CAF3782623.1"/>
    <property type="molecule type" value="Genomic_DNA"/>
</dbReference>
<dbReference type="EMBL" id="CAJNOQ010003415">
    <property type="protein sequence ID" value="CAF1011360.1"/>
    <property type="molecule type" value="Genomic_DNA"/>
</dbReference>
<dbReference type="Proteomes" id="UP000681722">
    <property type="component" value="Unassembled WGS sequence"/>
</dbReference>
<accession>A0A814HKM3</accession>
<proteinExistence type="predicted"/>
<evidence type="ECO:0000313" key="3">
    <source>
        <dbReference type="Proteomes" id="UP000663829"/>
    </source>
</evidence>
<organism evidence="1 3">
    <name type="scientific">Didymodactylos carnosus</name>
    <dbReference type="NCBI Taxonomy" id="1234261"/>
    <lineage>
        <taxon>Eukaryota</taxon>
        <taxon>Metazoa</taxon>
        <taxon>Spiralia</taxon>
        <taxon>Gnathifera</taxon>
        <taxon>Rotifera</taxon>
        <taxon>Eurotatoria</taxon>
        <taxon>Bdelloidea</taxon>
        <taxon>Philodinida</taxon>
        <taxon>Philodinidae</taxon>
        <taxon>Didymodactylos</taxon>
    </lineage>
</organism>
<gene>
    <name evidence="1" type="ORF">GPM918_LOCUS14284</name>
    <name evidence="2" type="ORF">SRO942_LOCUS14281</name>
</gene>